<evidence type="ECO:0000313" key="1">
    <source>
        <dbReference type="EMBL" id="KAH7852012.1"/>
    </source>
</evidence>
<evidence type="ECO:0000313" key="2">
    <source>
        <dbReference type="Proteomes" id="UP000828048"/>
    </source>
</evidence>
<proteinExistence type="predicted"/>
<name>A0ACB7YFS0_9ERIC</name>
<gene>
    <name evidence="1" type="ORF">Vadar_019468</name>
</gene>
<comment type="caution">
    <text evidence="1">The sequence shown here is derived from an EMBL/GenBank/DDBJ whole genome shotgun (WGS) entry which is preliminary data.</text>
</comment>
<organism evidence="1 2">
    <name type="scientific">Vaccinium darrowii</name>
    <dbReference type="NCBI Taxonomy" id="229202"/>
    <lineage>
        <taxon>Eukaryota</taxon>
        <taxon>Viridiplantae</taxon>
        <taxon>Streptophyta</taxon>
        <taxon>Embryophyta</taxon>
        <taxon>Tracheophyta</taxon>
        <taxon>Spermatophyta</taxon>
        <taxon>Magnoliopsida</taxon>
        <taxon>eudicotyledons</taxon>
        <taxon>Gunneridae</taxon>
        <taxon>Pentapetalae</taxon>
        <taxon>asterids</taxon>
        <taxon>Ericales</taxon>
        <taxon>Ericaceae</taxon>
        <taxon>Vaccinioideae</taxon>
        <taxon>Vaccinieae</taxon>
        <taxon>Vaccinium</taxon>
    </lineage>
</organism>
<dbReference type="EMBL" id="CM037158">
    <property type="protein sequence ID" value="KAH7852012.1"/>
    <property type="molecule type" value="Genomic_DNA"/>
</dbReference>
<reference evidence="1 2" key="1">
    <citation type="journal article" date="2021" name="Hortic Res">
        <title>High-quality reference genome and annotation aids understanding of berry development for evergreen blueberry (Vaccinium darrowii).</title>
        <authorList>
            <person name="Yu J."/>
            <person name="Hulse-Kemp A.M."/>
            <person name="Babiker E."/>
            <person name="Staton M."/>
        </authorList>
    </citation>
    <scope>NUCLEOTIDE SEQUENCE [LARGE SCALE GENOMIC DNA]</scope>
    <source>
        <strain evidence="2">cv. NJ 8807/NJ 8810</strain>
        <tissue evidence="1">Young leaf</tissue>
    </source>
</reference>
<accession>A0ACB7YFS0</accession>
<dbReference type="Proteomes" id="UP000828048">
    <property type="component" value="Chromosome 8"/>
</dbReference>
<sequence length="770" mass="84008">MKKMTKEIFLSTSLSLEKHNAGIILGPSAMGQLKWVSTTIFYKSSLLLLEVIANIGILYFVFIIGLEMDLSVVRKNGKKAFIFAIAGIFLPFLIGCAFSFFLHHITAMREDTFLIFFSISLSVTALPVVSRILSELRLLDMEIGNIVQSAALFNNIFGVVLVVFVISLAESQNVYKTTLFVIASSIIFVVLSIFLVRPGLSWLARRSTPEDERFTNFSISIVLGAVMIFGFVADCIGLHPTFGAFVLGLVFPNGPLAATLVERLEDFVTGFLLPILYVTSGFKTNVSKIPGASNWFKLIMASILSSVGKVAGTVLVALSVKMPFREGVALGLLMNSKGLTELIGLNHGKDQKVIDDIAYAMMMITTIFMNAIITPIVVQIYKPARRFVPYKRRTIQQTKADAEMRILACIHTPRNAPTIISLLEASYPTKKTPISVYSLHLVELTGHGSATLIVQNSQKSDRTAINRMQAQSDQITNAFKTLEHHTSFVSVQSLTSISPYSTMHEEICNLAEDKRVSIIIVPFHKQPTVDGGMESANPKIRTLNQNVLANAPCSVGILVDRGLSGSKSLTAGQVCHNIAVLFFGGPDDREALSYAMRMSEHPGNSLNVIRFFPGPHAVEPAMDQSHDLNDTGILTLQIGKEQDKQLDDDCIKEFRMMKANDESFSYIEKAVNNGEETVAAIRALDNIHDLFVVGRGGGLISPLTAGLNEWSECPELGVIGDLLASADFAAAVSVLVVQQYLGAGPNDEGIGTPDNASQQEEQCIMASARQ</sequence>
<keyword evidence="2" id="KW-1185">Reference proteome</keyword>
<protein>
    <submittedName>
        <fullName evidence="1">Uncharacterized protein</fullName>
    </submittedName>
</protein>